<dbReference type="RefSeq" id="WP_245989747.1">
    <property type="nucleotide sequence ID" value="NZ_RCCE01000001.1"/>
</dbReference>
<sequence>MTPATFWDGVSAKYAKMAIRNPEQYHLSLERTRSYLRDSDRVLELGCGTGSTALLLAPSVALYTGSDVSPEMIGIADGKLAEVEQSNLDFIVADADSDALGTGYDAVLAHNLLHLVDDLPTTLRHIHDITRDGGLLISKTPCLGSKKWLFGPLVWVMQRFGKAPEVRFFTPAKMERAIVDAGFEIVEAADYGSRYVVARKA</sequence>
<protein>
    <submittedName>
        <fullName evidence="1">Ubiquinone/menaquinone biosynthesis C-methylase UbiE</fullName>
    </submittedName>
</protein>
<keyword evidence="1" id="KW-0830">Ubiquinone</keyword>
<proteinExistence type="predicted"/>
<accession>A0A497X5T4</accession>
<reference evidence="1 2" key="1">
    <citation type="submission" date="2018-10" db="EMBL/GenBank/DDBJ databases">
        <title>Genomic Encyclopedia of Archaeal and Bacterial Type Strains, Phase II (KMG-II): from individual species to whole genera.</title>
        <authorList>
            <person name="Goeker M."/>
        </authorList>
    </citation>
    <scope>NUCLEOTIDE SEQUENCE [LARGE SCALE GENOMIC DNA]</scope>
    <source>
        <strain evidence="1 2">DSM 29466</strain>
    </source>
</reference>
<dbReference type="Pfam" id="PF13489">
    <property type="entry name" value="Methyltransf_23"/>
    <property type="match status" value="1"/>
</dbReference>
<evidence type="ECO:0000313" key="2">
    <source>
        <dbReference type="Proteomes" id="UP000269157"/>
    </source>
</evidence>
<dbReference type="AlphaFoldDB" id="A0A497X5T4"/>
<comment type="caution">
    <text evidence="1">The sequence shown here is derived from an EMBL/GenBank/DDBJ whole genome shotgun (WGS) entry which is preliminary data.</text>
</comment>
<organism evidence="1 2">
    <name type="scientific">Litoreibacter meonggei</name>
    <dbReference type="NCBI Taxonomy" id="1049199"/>
    <lineage>
        <taxon>Bacteria</taxon>
        <taxon>Pseudomonadati</taxon>
        <taxon>Pseudomonadota</taxon>
        <taxon>Alphaproteobacteria</taxon>
        <taxon>Rhodobacterales</taxon>
        <taxon>Roseobacteraceae</taxon>
        <taxon>Litoreibacter</taxon>
    </lineage>
</organism>
<name>A0A497X5T4_9RHOB</name>
<dbReference type="PANTHER" id="PTHR43861">
    <property type="entry name" value="TRANS-ACONITATE 2-METHYLTRANSFERASE-RELATED"/>
    <property type="match status" value="1"/>
</dbReference>
<dbReference type="InterPro" id="IPR029063">
    <property type="entry name" value="SAM-dependent_MTases_sf"/>
</dbReference>
<dbReference type="GO" id="GO:0032259">
    <property type="term" value="P:methylation"/>
    <property type="evidence" value="ECO:0007669"/>
    <property type="project" value="UniProtKB-KW"/>
</dbReference>
<dbReference type="Gene3D" id="3.40.50.150">
    <property type="entry name" value="Vaccinia Virus protein VP39"/>
    <property type="match status" value="1"/>
</dbReference>
<gene>
    <name evidence="1" type="ORF">BCF46_0632</name>
</gene>
<keyword evidence="1" id="KW-0489">Methyltransferase</keyword>
<dbReference type="SUPFAM" id="SSF53335">
    <property type="entry name" value="S-adenosyl-L-methionine-dependent methyltransferases"/>
    <property type="match status" value="1"/>
</dbReference>
<keyword evidence="1" id="KW-0808">Transferase</keyword>
<evidence type="ECO:0000313" key="1">
    <source>
        <dbReference type="EMBL" id="RLJ60431.1"/>
    </source>
</evidence>
<dbReference type="EMBL" id="RCCE01000001">
    <property type="protein sequence ID" value="RLJ60431.1"/>
    <property type="molecule type" value="Genomic_DNA"/>
</dbReference>
<keyword evidence="2" id="KW-1185">Reference proteome</keyword>
<dbReference type="GO" id="GO:0008168">
    <property type="term" value="F:methyltransferase activity"/>
    <property type="evidence" value="ECO:0007669"/>
    <property type="project" value="UniProtKB-KW"/>
</dbReference>
<dbReference type="Proteomes" id="UP000269157">
    <property type="component" value="Unassembled WGS sequence"/>
</dbReference>
<dbReference type="CDD" id="cd02440">
    <property type="entry name" value="AdoMet_MTases"/>
    <property type="match status" value="1"/>
</dbReference>